<evidence type="ECO:0000259" key="12">
    <source>
        <dbReference type="Pfam" id="PF03908"/>
    </source>
</evidence>
<feature type="region of interest" description="Disordered" evidence="11">
    <location>
        <begin position="396"/>
        <end position="431"/>
    </location>
</feature>
<evidence type="ECO:0000256" key="1">
    <source>
        <dbReference type="ARBA" id="ARBA00004163"/>
    </source>
</evidence>
<comment type="subcellular location">
    <subcellularLocation>
        <location evidence="1">Endoplasmic reticulum membrane</location>
        <topology evidence="1">Single-pass type IV membrane protein</topology>
    </subcellularLocation>
</comment>
<keyword evidence="2" id="KW-0813">Transport</keyword>
<dbReference type="AlphaFoldDB" id="A0AAD9I7Q2"/>
<keyword evidence="14" id="KW-1185">Reference proteome</keyword>
<gene>
    <name evidence="13" type="ORF">P8C59_007078</name>
</gene>
<dbReference type="InterPro" id="IPR056173">
    <property type="entry name" value="Sec20_C"/>
</dbReference>
<keyword evidence="5" id="KW-0931">ER-Golgi transport</keyword>
<evidence type="ECO:0000256" key="6">
    <source>
        <dbReference type="ARBA" id="ARBA00022989"/>
    </source>
</evidence>
<evidence type="ECO:0000256" key="9">
    <source>
        <dbReference type="ARBA" id="ARBA00037934"/>
    </source>
</evidence>
<feature type="compositionally biased region" description="Pro residues" evidence="11">
    <location>
        <begin position="154"/>
        <end position="166"/>
    </location>
</feature>
<feature type="coiled-coil region" evidence="10">
    <location>
        <begin position="3"/>
        <end position="79"/>
    </location>
</feature>
<reference evidence="13" key="1">
    <citation type="journal article" date="2023" name="Mol. Plant Microbe Interact.">
        <title>Elucidating the Obligate Nature and Biological Capacity of an Invasive Fungal Corn Pathogen.</title>
        <authorList>
            <person name="MacCready J.S."/>
            <person name="Roggenkamp E.M."/>
            <person name="Gdanetz K."/>
            <person name="Chilvers M.I."/>
        </authorList>
    </citation>
    <scope>NUCLEOTIDE SEQUENCE</scope>
    <source>
        <strain evidence="13">PM02</strain>
    </source>
</reference>
<dbReference type="InterPro" id="IPR005606">
    <property type="entry name" value="Sec20"/>
</dbReference>
<organism evidence="13 14">
    <name type="scientific">Phyllachora maydis</name>
    <dbReference type="NCBI Taxonomy" id="1825666"/>
    <lineage>
        <taxon>Eukaryota</taxon>
        <taxon>Fungi</taxon>
        <taxon>Dikarya</taxon>
        <taxon>Ascomycota</taxon>
        <taxon>Pezizomycotina</taxon>
        <taxon>Sordariomycetes</taxon>
        <taxon>Sordariomycetidae</taxon>
        <taxon>Phyllachorales</taxon>
        <taxon>Phyllachoraceae</taxon>
        <taxon>Phyllachora</taxon>
    </lineage>
</organism>
<keyword evidence="6" id="KW-1133">Transmembrane helix</keyword>
<dbReference type="PANTHER" id="PTHR12825">
    <property type="entry name" value="BNIP1-RELATED"/>
    <property type="match status" value="1"/>
</dbReference>
<dbReference type="Gene3D" id="1.20.58.70">
    <property type="match status" value="1"/>
</dbReference>
<keyword evidence="8" id="KW-0472">Membrane</keyword>
<keyword evidence="4" id="KW-0256">Endoplasmic reticulum</keyword>
<dbReference type="GO" id="GO:0005484">
    <property type="term" value="F:SNAP receptor activity"/>
    <property type="evidence" value="ECO:0007669"/>
    <property type="project" value="InterPro"/>
</dbReference>
<feature type="compositionally biased region" description="Polar residues" evidence="11">
    <location>
        <begin position="141"/>
        <end position="152"/>
    </location>
</feature>
<dbReference type="PANTHER" id="PTHR12825:SF0">
    <property type="entry name" value="VESICLE TRANSPORT PROTEIN SEC20"/>
    <property type="match status" value="1"/>
</dbReference>
<evidence type="ECO:0000313" key="13">
    <source>
        <dbReference type="EMBL" id="KAK2072741.1"/>
    </source>
</evidence>
<dbReference type="Proteomes" id="UP001217918">
    <property type="component" value="Unassembled WGS sequence"/>
</dbReference>
<proteinExistence type="inferred from homology"/>
<dbReference type="Pfam" id="PF03908">
    <property type="entry name" value="Sec20"/>
    <property type="match status" value="1"/>
</dbReference>
<dbReference type="EMBL" id="JAQQPM010000006">
    <property type="protein sequence ID" value="KAK2072741.1"/>
    <property type="molecule type" value="Genomic_DNA"/>
</dbReference>
<evidence type="ECO:0000256" key="11">
    <source>
        <dbReference type="SAM" id="MobiDB-lite"/>
    </source>
</evidence>
<feature type="compositionally biased region" description="Basic and acidic residues" evidence="11">
    <location>
        <begin position="409"/>
        <end position="431"/>
    </location>
</feature>
<dbReference type="GO" id="GO:0031201">
    <property type="term" value="C:SNARE complex"/>
    <property type="evidence" value="ECO:0007669"/>
    <property type="project" value="TreeGrafter"/>
</dbReference>
<evidence type="ECO:0000256" key="8">
    <source>
        <dbReference type="ARBA" id="ARBA00023136"/>
    </source>
</evidence>
<keyword evidence="7 10" id="KW-0175">Coiled coil</keyword>
<comment type="caution">
    <text evidence="13">The sequence shown here is derived from an EMBL/GenBank/DDBJ whole genome shotgun (WGS) entry which is preliminary data.</text>
</comment>
<protein>
    <recommendedName>
        <fullName evidence="12">Sec20 C-terminal domain-containing protein</fullName>
    </recommendedName>
</protein>
<feature type="domain" description="Sec20 C-terminal" evidence="12">
    <location>
        <begin position="202"/>
        <end position="292"/>
    </location>
</feature>
<evidence type="ECO:0000256" key="3">
    <source>
        <dbReference type="ARBA" id="ARBA00022692"/>
    </source>
</evidence>
<accession>A0AAD9I7Q2</accession>
<keyword evidence="3" id="KW-0812">Transmembrane</keyword>
<evidence type="ECO:0000256" key="7">
    <source>
        <dbReference type="ARBA" id="ARBA00023054"/>
    </source>
</evidence>
<feature type="region of interest" description="Disordered" evidence="11">
    <location>
        <begin position="141"/>
        <end position="173"/>
    </location>
</feature>
<dbReference type="SUPFAM" id="SSF47661">
    <property type="entry name" value="t-snare proteins"/>
    <property type="match status" value="1"/>
</dbReference>
<comment type="similarity">
    <text evidence="9">Belongs to the SEC20 family.</text>
</comment>
<evidence type="ECO:0000256" key="5">
    <source>
        <dbReference type="ARBA" id="ARBA00022892"/>
    </source>
</evidence>
<dbReference type="InterPro" id="IPR010989">
    <property type="entry name" value="SNARE"/>
</dbReference>
<dbReference type="GO" id="GO:0005789">
    <property type="term" value="C:endoplasmic reticulum membrane"/>
    <property type="evidence" value="ECO:0007669"/>
    <property type="project" value="UniProtKB-SubCell"/>
</dbReference>
<name>A0AAD9I7Q2_9PEZI</name>
<evidence type="ECO:0000256" key="4">
    <source>
        <dbReference type="ARBA" id="ARBA00022824"/>
    </source>
</evidence>
<evidence type="ECO:0000256" key="2">
    <source>
        <dbReference type="ARBA" id="ARBA00022448"/>
    </source>
</evidence>
<dbReference type="GO" id="GO:0006890">
    <property type="term" value="P:retrograde vesicle-mediated transport, Golgi to endoplasmic reticulum"/>
    <property type="evidence" value="ECO:0007669"/>
    <property type="project" value="InterPro"/>
</dbReference>
<sequence>MSFEALHERLTDLQETINQLKELIDRLENLKFQPGSVPLSADGEDNVAGELGSEISQVLGEAEEDLEMLQEEVLDFRGDRIGNSDGVAEQRARLKEGTARLARDLKSSRAAVRKAQLSARRSLEQARQLERRLLLASYSASAMNSPGNRSGASSPPPGQPLSPPPQQQQQQQLFTARDRRRLAQQAKDRGATAGGDDAAVSASSDVTAALRRTHALIADSVARSEFARQTLAESTAALGQLHNAYAGLDDMLASSRDLLGTLLSSQKSDTWYLQTALYLLLGTLAWLVFRRLLYGPLWWLVWLPLRLMWRSGKAVAHVGGGKGGARMQVGNVEERGSKVVRVGQEGAVPIAVVGEPKKETFGEPDSMVEKVGKLVDEATNEDVGIDIRGNAKLVAGDNNSAVEEDEGPNTEKRIREEKSGAAKQERAKDEL</sequence>
<evidence type="ECO:0000313" key="14">
    <source>
        <dbReference type="Proteomes" id="UP001217918"/>
    </source>
</evidence>
<evidence type="ECO:0000256" key="10">
    <source>
        <dbReference type="SAM" id="Coils"/>
    </source>
</evidence>